<dbReference type="Gene3D" id="3.40.50.150">
    <property type="entry name" value="Vaccinia Virus protein VP39"/>
    <property type="match status" value="1"/>
</dbReference>
<dbReference type="Gene3D" id="3.90.1580.10">
    <property type="entry name" value="paralog of FGE (formylglycine-generating enzyme)"/>
    <property type="match status" value="1"/>
</dbReference>
<name>A0ABM0JR44_APLCA</name>
<keyword evidence="3" id="KW-1185">Reference proteome</keyword>
<dbReference type="InterPro" id="IPR016187">
    <property type="entry name" value="CTDL_fold"/>
</dbReference>
<dbReference type="InterPro" id="IPR005532">
    <property type="entry name" value="SUMF_dom"/>
</dbReference>
<dbReference type="InterPro" id="IPR042095">
    <property type="entry name" value="SUMF_sf"/>
</dbReference>
<dbReference type="GeneID" id="101850652"/>
<reference evidence="4" key="1">
    <citation type="submission" date="2025-08" db="UniProtKB">
        <authorList>
            <consortium name="RefSeq"/>
        </authorList>
    </citation>
    <scope>IDENTIFICATION</scope>
</reference>
<dbReference type="PANTHER" id="PTHR23150">
    <property type="entry name" value="SULFATASE MODIFYING FACTOR 1, 2"/>
    <property type="match status" value="1"/>
</dbReference>
<evidence type="ECO:0000256" key="1">
    <source>
        <dbReference type="ARBA" id="ARBA00005310"/>
    </source>
</evidence>
<dbReference type="SUPFAM" id="SSF53335">
    <property type="entry name" value="S-adenosyl-L-methionine-dependent methyltransferases"/>
    <property type="match status" value="1"/>
</dbReference>
<evidence type="ECO:0000313" key="3">
    <source>
        <dbReference type="Proteomes" id="UP000694888"/>
    </source>
</evidence>
<accession>A0ABM0JR44</accession>
<gene>
    <name evidence="4" type="primary">LOC101850652</name>
</gene>
<dbReference type="PANTHER" id="PTHR23150:SF26">
    <property type="entry name" value="GENERIC METHYLTRANSFERASE"/>
    <property type="match status" value="1"/>
</dbReference>
<dbReference type="InterPro" id="IPR027577">
    <property type="entry name" value="OvoA_Nterm"/>
</dbReference>
<sequence>MAQLTGTRTFLSLTPPDLSTCTKEEIKRYFINSYDLNESLFLGLKDEAYFYKCPDRLRLPLVFYFAHTAVVYVNKLMLSGLIHERINLDFETMFETGVDEMSWDDTENYRMGGSYKWPAISEVVEYRQIVRDLILKVIDDTPLELPVTMDSPWWALMMGMEHERIHLETSSVLIRQMPIEMVQRPEGWTYGPVKSAKPVKKNKMVTAKTTEVTLGKPTNFPSYGWDNEYGEVSCKVPPFQASQFLITNKEFLEFVEAGGYKTPSLWTEEGWKWVQFREAAHPCFWVCNQGCKSGCGADLASYSHCHFDDDSVNGKNGTNGNDEETEVKKARQSIYKLRLMFDVVDMAWDWPAEVNYHEAKAFCKWKGPGYRLPVEAEHHVMRGAQLPASEGSQSDIIFQKKIPANLNFQYGSSTPVNLFPPTETGFYDVFGNTWEWVEDHFNGLSGFHTHFLYDDFSSPCFDGKHNIILGGSWISTGDEASRFARYAFRRHFFQHCGFRIARSLTEDLKQIDLPARMVDTEVFVLGSGVQANKIYLDNNFSVQRVQSTNAVYNYDTMETLEGILELEFGFRDSFAAVVAALCGSYCSHYKVATDSAVHLGTATGRGSFELSRHFQNVLGVEMCGRLIDAAVRLQSGRHITYKNGKDIKLDTGYNLDRITFKQLTWIPNEVENHDLVLITHLDRVQNPKAWLVRLWEITRPRGMAVIASKDGKWNREKLHVHLHHRLRCVSSQEVPYEDRNGEGTATITIWKYK</sequence>
<dbReference type="Proteomes" id="UP000694888">
    <property type="component" value="Unplaced"/>
</dbReference>
<evidence type="ECO:0000313" key="4">
    <source>
        <dbReference type="RefSeq" id="XP_005099570.1"/>
    </source>
</evidence>
<protein>
    <submittedName>
        <fullName evidence="4">Ergothioneine biosynthesis protein 1</fullName>
    </submittedName>
</protein>
<dbReference type="NCBIfam" id="TIGR04344">
    <property type="entry name" value="ovoA_Nterm"/>
    <property type="match status" value="1"/>
</dbReference>
<dbReference type="Pfam" id="PF03781">
    <property type="entry name" value="FGE-sulfatase"/>
    <property type="match status" value="2"/>
</dbReference>
<organism evidence="3 4">
    <name type="scientific">Aplysia californica</name>
    <name type="common">California sea hare</name>
    <dbReference type="NCBI Taxonomy" id="6500"/>
    <lineage>
        <taxon>Eukaryota</taxon>
        <taxon>Metazoa</taxon>
        <taxon>Spiralia</taxon>
        <taxon>Lophotrochozoa</taxon>
        <taxon>Mollusca</taxon>
        <taxon>Gastropoda</taxon>
        <taxon>Heterobranchia</taxon>
        <taxon>Euthyneura</taxon>
        <taxon>Tectipleura</taxon>
        <taxon>Aplysiida</taxon>
        <taxon>Aplysioidea</taxon>
        <taxon>Aplysiidae</taxon>
        <taxon>Aplysia</taxon>
    </lineage>
</organism>
<comment type="similarity">
    <text evidence="1">Belongs to the sulfatase-modifying factor family.</text>
</comment>
<proteinExistence type="inferred from homology"/>
<feature type="domain" description="Sulfatase-modifying factor enzyme-like" evidence="2">
    <location>
        <begin position="349"/>
        <end position="502"/>
    </location>
</feature>
<feature type="domain" description="Sulfatase-modifying factor enzyme-like" evidence="2">
    <location>
        <begin position="203"/>
        <end position="282"/>
    </location>
</feature>
<dbReference type="InterPro" id="IPR029063">
    <property type="entry name" value="SAM-dependent_MTases_sf"/>
</dbReference>
<dbReference type="SUPFAM" id="SSF56436">
    <property type="entry name" value="C-type lectin-like"/>
    <property type="match status" value="1"/>
</dbReference>
<evidence type="ECO:0000259" key="2">
    <source>
        <dbReference type="Pfam" id="PF03781"/>
    </source>
</evidence>
<dbReference type="RefSeq" id="XP_005099570.1">
    <property type="nucleotide sequence ID" value="XM_005099513.2"/>
</dbReference>
<dbReference type="InterPro" id="IPR051043">
    <property type="entry name" value="Sulfatase_Mod_Factor_Kinase"/>
</dbReference>